<accession>A0ACC1Y3P5</accession>
<proteinExistence type="predicted"/>
<protein>
    <submittedName>
        <fullName evidence="1">Protein kinase-like</fullName>
    </submittedName>
</protein>
<reference evidence="1 2" key="1">
    <citation type="journal article" date="2023" name="Science">
        <title>Complex scaffold remodeling in plant triterpene biosynthesis.</title>
        <authorList>
            <person name="De La Pena R."/>
            <person name="Hodgson H."/>
            <person name="Liu J.C."/>
            <person name="Stephenson M.J."/>
            <person name="Martin A.C."/>
            <person name="Owen C."/>
            <person name="Harkess A."/>
            <person name="Leebens-Mack J."/>
            <person name="Jimenez L.E."/>
            <person name="Osbourn A."/>
            <person name="Sattely E.S."/>
        </authorList>
    </citation>
    <scope>NUCLEOTIDE SEQUENCE [LARGE SCALE GENOMIC DNA]</scope>
    <source>
        <strain evidence="2">cv. JPN11</strain>
        <tissue evidence="1">Leaf</tissue>
    </source>
</reference>
<comment type="caution">
    <text evidence="1">The sequence shown here is derived from an EMBL/GenBank/DDBJ whole genome shotgun (WGS) entry which is preliminary data.</text>
</comment>
<sequence>MPPFSNLNILTSGVLLTHLRTFLLHLCLFWMSFSQQNLRVAGTASSALQSEFFTTKPLPCDPSSLPKYPPSKEFDAKLRDEDRRRGAAGGKGRSHESIRKANKESKAVPAPDANAELQTSILVIHSLRDKSRIIPKALVKSTIRRKMLVPAFLSSLQEASQETVYSQGGQSLQPGDFGSSRNMMTNNDRSSRSYMHPGAAGLSRFSNSVAVRGHSELDYSNRVNSQWSEDSGHEWSQNLLGRLKSSYKKDKKPSGNESAMDYGSKNSRIHYSGPLIPAGGNLDEMLKEHERQIQHAVRKARGEKSKPQKTNGENGQTQSLLNYVKKGR</sequence>
<gene>
    <name evidence="1" type="ORF">OWV82_012413</name>
</gene>
<evidence type="ECO:0000313" key="1">
    <source>
        <dbReference type="EMBL" id="KAJ4717554.1"/>
    </source>
</evidence>
<organism evidence="1 2">
    <name type="scientific">Melia azedarach</name>
    <name type="common">Chinaberry tree</name>
    <dbReference type="NCBI Taxonomy" id="155640"/>
    <lineage>
        <taxon>Eukaryota</taxon>
        <taxon>Viridiplantae</taxon>
        <taxon>Streptophyta</taxon>
        <taxon>Embryophyta</taxon>
        <taxon>Tracheophyta</taxon>
        <taxon>Spermatophyta</taxon>
        <taxon>Magnoliopsida</taxon>
        <taxon>eudicotyledons</taxon>
        <taxon>Gunneridae</taxon>
        <taxon>Pentapetalae</taxon>
        <taxon>rosids</taxon>
        <taxon>malvids</taxon>
        <taxon>Sapindales</taxon>
        <taxon>Meliaceae</taxon>
        <taxon>Melia</taxon>
    </lineage>
</organism>
<keyword evidence="2" id="KW-1185">Reference proteome</keyword>
<dbReference type="EMBL" id="CM051399">
    <property type="protein sequence ID" value="KAJ4717554.1"/>
    <property type="molecule type" value="Genomic_DNA"/>
</dbReference>
<evidence type="ECO:0000313" key="2">
    <source>
        <dbReference type="Proteomes" id="UP001164539"/>
    </source>
</evidence>
<name>A0ACC1Y3P5_MELAZ</name>
<dbReference type="Proteomes" id="UP001164539">
    <property type="component" value="Chromosome 6"/>
</dbReference>